<dbReference type="GO" id="GO:0005576">
    <property type="term" value="C:extracellular region"/>
    <property type="evidence" value="ECO:0007669"/>
    <property type="project" value="UniProtKB-SubCell"/>
</dbReference>
<reference evidence="9" key="1">
    <citation type="submission" date="2017-02" db="UniProtKB">
        <authorList>
            <consortium name="WormBaseParasite"/>
        </authorList>
    </citation>
    <scope>IDENTIFICATION</scope>
</reference>
<reference evidence="7 8" key="2">
    <citation type="submission" date="2018-11" db="EMBL/GenBank/DDBJ databases">
        <authorList>
            <consortium name="Pathogen Informatics"/>
        </authorList>
    </citation>
    <scope>NUCLEOTIDE SEQUENCE [LARGE SCALE GENOMIC DNA]</scope>
</reference>
<evidence type="ECO:0000256" key="1">
    <source>
        <dbReference type="ARBA" id="ARBA00004613"/>
    </source>
</evidence>
<evidence type="ECO:0000313" key="8">
    <source>
        <dbReference type="Proteomes" id="UP000271162"/>
    </source>
</evidence>
<dbReference type="InterPro" id="IPR004133">
    <property type="entry name" value="DAN_dom"/>
</dbReference>
<dbReference type="Gene3D" id="2.10.90.10">
    <property type="entry name" value="Cystine-knot cytokines"/>
    <property type="match status" value="1"/>
</dbReference>
<comment type="subcellular location">
    <subcellularLocation>
        <location evidence="1">Secreted</location>
    </subcellularLocation>
</comment>
<dbReference type="WBParaSite" id="NBR_0001061201-mRNA-1">
    <property type="protein sequence ID" value="NBR_0001061201-mRNA-1"/>
    <property type="gene ID" value="NBR_0001061201"/>
</dbReference>
<sequence>MGAADHVLRSMLLCLMSQRPILIISMLLLVSSHHTIAYGVKYHCRKVGAEEIIDERGCELMIVRVNRCSGHCLSFTFPNPITGKTSVHAKCCRMTDTEWVNTELQCDDGPRALKIPSAVQCDCFDCAVH</sequence>
<evidence type="ECO:0000256" key="3">
    <source>
        <dbReference type="ARBA" id="ARBA00022729"/>
    </source>
</evidence>
<gene>
    <name evidence="7" type="ORF">NBR_LOCUS10613</name>
</gene>
<dbReference type="SUPFAM" id="SSF57501">
    <property type="entry name" value="Cystine-knot cytokines"/>
    <property type="match status" value="1"/>
</dbReference>
<keyword evidence="8" id="KW-1185">Reference proteome</keyword>
<evidence type="ECO:0000313" key="9">
    <source>
        <dbReference type="WBParaSite" id="NBR_0001061201-mRNA-1"/>
    </source>
</evidence>
<evidence type="ECO:0000256" key="5">
    <source>
        <dbReference type="PROSITE-ProRule" id="PRU00039"/>
    </source>
</evidence>
<dbReference type="OMA" id="WEMLETE"/>
<evidence type="ECO:0000256" key="2">
    <source>
        <dbReference type="ARBA" id="ARBA00022525"/>
    </source>
</evidence>
<keyword evidence="4" id="KW-1015">Disulfide bond</keyword>
<dbReference type="SMART" id="SM00041">
    <property type="entry name" value="CT"/>
    <property type="match status" value="1"/>
</dbReference>
<keyword evidence="3" id="KW-0732">Signal</keyword>
<dbReference type="EMBL" id="UYSL01020351">
    <property type="protein sequence ID" value="VDL74202.1"/>
    <property type="molecule type" value="Genomic_DNA"/>
</dbReference>
<dbReference type="Pfam" id="PF03045">
    <property type="entry name" value="DAN"/>
    <property type="match status" value="1"/>
</dbReference>
<proteinExistence type="predicted"/>
<evidence type="ECO:0000313" key="7">
    <source>
        <dbReference type="EMBL" id="VDL74202.1"/>
    </source>
</evidence>
<accession>A0A0N4Y423</accession>
<dbReference type="InterPro" id="IPR029034">
    <property type="entry name" value="Cystine-knot_cytokine"/>
</dbReference>
<feature type="domain" description="CTCK" evidence="6">
    <location>
        <begin position="44"/>
        <end position="127"/>
    </location>
</feature>
<comment type="caution">
    <text evidence="5">Lacks conserved residue(s) required for the propagation of feature annotation.</text>
</comment>
<evidence type="ECO:0000259" key="6">
    <source>
        <dbReference type="PROSITE" id="PS01225"/>
    </source>
</evidence>
<organism evidence="9">
    <name type="scientific">Nippostrongylus brasiliensis</name>
    <name type="common">Rat hookworm</name>
    <dbReference type="NCBI Taxonomy" id="27835"/>
    <lineage>
        <taxon>Eukaryota</taxon>
        <taxon>Metazoa</taxon>
        <taxon>Ecdysozoa</taxon>
        <taxon>Nematoda</taxon>
        <taxon>Chromadorea</taxon>
        <taxon>Rhabditida</taxon>
        <taxon>Rhabditina</taxon>
        <taxon>Rhabditomorpha</taxon>
        <taxon>Strongyloidea</taxon>
        <taxon>Heligmosomidae</taxon>
        <taxon>Nippostrongylus</taxon>
    </lineage>
</organism>
<dbReference type="InterPro" id="IPR006207">
    <property type="entry name" value="Cys_knot_C"/>
</dbReference>
<keyword evidence="2" id="KW-0964">Secreted</keyword>
<dbReference type="PROSITE" id="PS01225">
    <property type="entry name" value="CTCK_2"/>
    <property type="match status" value="1"/>
</dbReference>
<evidence type="ECO:0000256" key="4">
    <source>
        <dbReference type="ARBA" id="ARBA00023157"/>
    </source>
</evidence>
<protein>
    <submittedName>
        <fullName evidence="9">Bursicon</fullName>
    </submittedName>
</protein>
<name>A0A0N4Y423_NIPBR</name>
<dbReference type="STRING" id="27835.A0A0N4Y423"/>
<dbReference type="AlphaFoldDB" id="A0A0N4Y423"/>
<dbReference type="Proteomes" id="UP000271162">
    <property type="component" value="Unassembled WGS sequence"/>
</dbReference>